<evidence type="ECO:0000313" key="4">
    <source>
        <dbReference type="Proteomes" id="UP000317893"/>
    </source>
</evidence>
<evidence type="ECO:0000256" key="1">
    <source>
        <dbReference type="SAM" id="MobiDB-lite"/>
    </source>
</evidence>
<sequence>MPATSLLPVLVAAEETRQLPMPPIAFGLIAFVAFLLGLGVLWSFRNTAAKVADREARVRAAQEAARGGAGARGGQQPGGRR</sequence>
<feature type="transmembrane region" description="Helical" evidence="2">
    <location>
        <begin position="24"/>
        <end position="44"/>
    </location>
</feature>
<proteinExistence type="predicted"/>
<keyword evidence="2" id="KW-1133">Transmembrane helix</keyword>
<feature type="compositionally biased region" description="Gly residues" evidence="1">
    <location>
        <begin position="67"/>
        <end position="81"/>
    </location>
</feature>
<dbReference type="AlphaFoldDB" id="A0A542DVD8"/>
<dbReference type="Proteomes" id="UP000317893">
    <property type="component" value="Unassembled WGS sequence"/>
</dbReference>
<protein>
    <recommendedName>
        <fullName evidence="5">Lipopolysaccharide assembly protein A domain-containing protein</fullName>
    </recommendedName>
</protein>
<dbReference type="EMBL" id="VFMN01000001">
    <property type="protein sequence ID" value="TQJ07061.1"/>
    <property type="molecule type" value="Genomic_DNA"/>
</dbReference>
<keyword evidence="2" id="KW-0472">Membrane</keyword>
<dbReference type="RefSeq" id="WP_141845829.1">
    <property type="nucleotide sequence ID" value="NZ_BAAAPR010000018.1"/>
</dbReference>
<evidence type="ECO:0000313" key="3">
    <source>
        <dbReference type="EMBL" id="TQJ07061.1"/>
    </source>
</evidence>
<comment type="caution">
    <text evidence="3">The sequence shown here is derived from an EMBL/GenBank/DDBJ whole genome shotgun (WGS) entry which is preliminary data.</text>
</comment>
<gene>
    <name evidence="3" type="ORF">FB458_0108</name>
</gene>
<dbReference type="OrthoDB" id="4872061at2"/>
<name>A0A542DVD8_9MICO</name>
<keyword evidence="4" id="KW-1185">Reference proteome</keyword>
<evidence type="ECO:0000256" key="2">
    <source>
        <dbReference type="SAM" id="Phobius"/>
    </source>
</evidence>
<keyword evidence="2" id="KW-0812">Transmembrane</keyword>
<accession>A0A542DVD8</accession>
<feature type="region of interest" description="Disordered" evidence="1">
    <location>
        <begin position="62"/>
        <end position="81"/>
    </location>
</feature>
<reference evidence="3 4" key="1">
    <citation type="submission" date="2019-06" db="EMBL/GenBank/DDBJ databases">
        <title>Sequencing the genomes of 1000 actinobacteria strains.</title>
        <authorList>
            <person name="Klenk H.-P."/>
        </authorList>
    </citation>
    <scope>NUCLEOTIDE SEQUENCE [LARGE SCALE GENOMIC DNA]</scope>
    <source>
        <strain evidence="3 4">DSM 18607</strain>
    </source>
</reference>
<evidence type="ECO:0008006" key="5">
    <source>
        <dbReference type="Google" id="ProtNLM"/>
    </source>
</evidence>
<organism evidence="3 4">
    <name type="scientific">Lapillicoccus jejuensis</name>
    <dbReference type="NCBI Taxonomy" id="402171"/>
    <lineage>
        <taxon>Bacteria</taxon>
        <taxon>Bacillati</taxon>
        <taxon>Actinomycetota</taxon>
        <taxon>Actinomycetes</taxon>
        <taxon>Micrococcales</taxon>
        <taxon>Intrasporangiaceae</taxon>
        <taxon>Lapillicoccus</taxon>
    </lineage>
</organism>